<reference evidence="1 2" key="1">
    <citation type="journal article" date="2018" name="J. Microbiol.">
        <title>Bacillus spongiae sp. nov., isolated from sponge of Jeju Island.</title>
        <authorList>
            <person name="Lee G.E."/>
            <person name="Im W.T."/>
            <person name="Park J.S."/>
        </authorList>
    </citation>
    <scope>NUCLEOTIDE SEQUENCE [LARGE SCALE GENOMIC DNA]</scope>
    <source>
        <strain evidence="1 2">135PIL107-10</strain>
    </source>
</reference>
<evidence type="ECO:0000313" key="2">
    <source>
        <dbReference type="Proteomes" id="UP001312865"/>
    </source>
</evidence>
<dbReference type="Proteomes" id="UP001312865">
    <property type="component" value="Unassembled WGS sequence"/>
</dbReference>
<keyword evidence="2" id="KW-1185">Reference proteome</keyword>
<proteinExistence type="predicted"/>
<protein>
    <submittedName>
        <fullName evidence="1">DUF2624 domain-containing protein</fullName>
    </submittedName>
</protein>
<accession>A0ABU8H964</accession>
<sequence>MKLIQHVINQKMNRISGEELLKYAKQYSVKLSIKEANQIAQYLRGKNYDVFDDQQRSHIIKQLAKISGPKTAREVNRLFLQFTDS</sequence>
<dbReference type="EMBL" id="JBBAXC010000001">
    <property type="protein sequence ID" value="MEI5905820.1"/>
    <property type="molecule type" value="Genomic_DNA"/>
</dbReference>
<dbReference type="Pfam" id="PF11116">
    <property type="entry name" value="DUF2624"/>
    <property type="match status" value="1"/>
</dbReference>
<name>A0ABU8H964_9BACI</name>
<organism evidence="1 2">
    <name type="scientific">Bacillus spongiae</name>
    <dbReference type="NCBI Taxonomy" id="2683610"/>
    <lineage>
        <taxon>Bacteria</taxon>
        <taxon>Bacillati</taxon>
        <taxon>Bacillota</taxon>
        <taxon>Bacilli</taxon>
        <taxon>Bacillales</taxon>
        <taxon>Bacillaceae</taxon>
        <taxon>Bacillus</taxon>
    </lineage>
</organism>
<dbReference type="InterPro" id="IPR020277">
    <property type="entry name" value="DUF2624"/>
</dbReference>
<comment type="caution">
    <text evidence="1">The sequence shown here is derived from an EMBL/GenBank/DDBJ whole genome shotgun (WGS) entry which is preliminary data.</text>
</comment>
<gene>
    <name evidence="1" type="ORF">WAK64_01905</name>
</gene>
<dbReference type="RefSeq" id="WP_336585224.1">
    <property type="nucleotide sequence ID" value="NZ_JBBAXC010000001.1"/>
</dbReference>
<evidence type="ECO:0000313" key="1">
    <source>
        <dbReference type="EMBL" id="MEI5905820.1"/>
    </source>
</evidence>